<protein>
    <submittedName>
        <fullName evidence="1">11974_t:CDS:1</fullName>
    </submittedName>
</protein>
<reference evidence="1" key="1">
    <citation type="submission" date="2021-06" db="EMBL/GenBank/DDBJ databases">
        <authorList>
            <person name="Kallberg Y."/>
            <person name="Tangrot J."/>
            <person name="Rosling A."/>
        </authorList>
    </citation>
    <scope>NUCLEOTIDE SEQUENCE</scope>
    <source>
        <strain evidence="1">MT106</strain>
    </source>
</reference>
<gene>
    <name evidence="1" type="ORF">AGERDE_LOCUS7413</name>
</gene>
<evidence type="ECO:0000313" key="2">
    <source>
        <dbReference type="Proteomes" id="UP000789831"/>
    </source>
</evidence>
<evidence type="ECO:0000313" key="1">
    <source>
        <dbReference type="EMBL" id="CAG8566400.1"/>
    </source>
</evidence>
<comment type="caution">
    <text evidence="1">The sequence shown here is derived from an EMBL/GenBank/DDBJ whole genome shotgun (WGS) entry which is preliminary data.</text>
</comment>
<dbReference type="Proteomes" id="UP000789831">
    <property type="component" value="Unassembled WGS sequence"/>
</dbReference>
<dbReference type="AlphaFoldDB" id="A0A9N9BHW7"/>
<name>A0A9N9BHW7_9GLOM</name>
<keyword evidence="2" id="KW-1185">Reference proteome</keyword>
<accession>A0A9N9BHW7</accession>
<sequence>MNIQDITDTNNYELYIEVDSAEFKDDNELHIKNEVDCAKIEVLTDNEWEEFLTDDEQEELLTNDKQKKLFTNNKKGKYK</sequence>
<dbReference type="EMBL" id="CAJVPL010001347">
    <property type="protein sequence ID" value="CAG8566400.1"/>
    <property type="molecule type" value="Genomic_DNA"/>
</dbReference>
<proteinExistence type="predicted"/>
<organism evidence="1 2">
    <name type="scientific">Ambispora gerdemannii</name>
    <dbReference type="NCBI Taxonomy" id="144530"/>
    <lineage>
        <taxon>Eukaryota</taxon>
        <taxon>Fungi</taxon>
        <taxon>Fungi incertae sedis</taxon>
        <taxon>Mucoromycota</taxon>
        <taxon>Glomeromycotina</taxon>
        <taxon>Glomeromycetes</taxon>
        <taxon>Archaeosporales</taxon>
        <taxon>Ambisporaceae</taxon>
        <taxon>Ambispora</taxon>
    </lineage>
</organism>